<organism evidence="2 3">
    <name type="scientific">Halolactibacillus alkaliphilus</name>
    <dbReference type="NCBI Taxonomy" id="442899"/>
    <lineage>
        <taxon>Bacteria</taxon>
        <taxon>Bacillati</taxon>
        <taxon>Bacillota</taxon>
        <taxon>Bacilli</taxon>
        <taxon>Bacillales</taxon>
        <taxon>Bacillaceae</taxon>
        <taxon>Halolactibacillus</taxon>
    </lineage>
</organism>
<sequence length="145" mass="16961">MVCYVKKFQEFTTSEWYEIARLRSDVFIVEQTSAYHEFDNLDQLSQHVYLKEDGEIVSYCRIIPEGLVYPETTIGRVIVKATHRKKGLGRVLLKSAVEEASVHNTKPIQIQAEQYLTDFYASFGFMVVSEPYLDCEIWHVDMVRR</sequence>
<dbReference type="InterPro" id="IPR000182">
    <property type="entry name" value="GNAT_dom"/>
</dbReference>
<accession>A0A511X125</accession>
<gene>
    <name evidence="2" type="primary">ykbA_1</name>
    <name evidence="2" type="ORF">HAL01_10640</name>
</gene>
<dbReference type="Pfam" id="PF13673">
    <property type="entry name" value="Acetyltransf_10"/>
    <property type="match status" value="1"/>
</dbReference>
<dbReference type="GO" id="GO:0016747">
    <property type="term" value="F:acyltransferase activity, transferring groups other than amino-acyl groups"/>
    <property type="evidence" value="ECO:0007669"/>
    <property type="project" value="InterPro"/>
</dbReference>
<name>A0A511X125_9BACI</name>
<dbReference type="OrthoDB" id="9796171at2"/>
<feature type="domain" description="N-acetyltransferase" evidence="1">
    <location>
        <begin position="6"/>
        <end position="145"/>
    </location>
</feature>
<dbReference type="PROSITE" id="PS51186">
    <property type="entry name" value="GNAT"/>
    <property type="match status" value="1"/>
</dbReference>
<evidence type="ECO:0000313" key="2">
    <source>
        <dbReference type="EMBL" id="GEN56600.1"/>
    </source>
</evidence>
<dbReference type="RefSeq" id="WP_089801072.1">
    <property type="nucleotide sequence ID" value="NZ_BJYE01000010.1"/>
</dbReference>
<keyword evidence="3" id="KW-1185">Reference proteome</keyword>
<reference evidence="2 3" key="1">
    <citation type="submission" date="2019-07" db="EMBL/GenBank/DDBJ databases">
        <title>Whole genome shotgun sequence of Halolactibacillus alkaliphilus NBRC 103919.</title>
        <authorList>
            <person name="Hosoyama A."/>
            <person name="Uohara A."/>
            <person name="Ohji S."/>
            <person name="Ichikawa N."/>
        </authorList>
    </citation>
    <scope>NUCLEOTIDE SEQUENCE [LARGE SCALE GENOMIC DNA]</scope>
    <source>
        <strain evidence="2 3">NBRC 103919</strain>
    </source>
</reference>
<dbReference type="SUPFAM" id="SSF55729">
    <property type="entry name" value="Acyl-CoA N-acyltransferases (Nat)"/>
    <property type="match status" value="1"/>
</dbReference>
<keyword evidence="2" id="KW-0808">Transferase</keyword>
<dbReference type="EMBL" id="BJYE01000010">
    <property type="protein sequence ID" value="GEN56600.1"/>
    <property type="molecule type" value="Genomic_DNA"/>
</dbReference>
<dbReference type="STRING" id="442899.SAMN05720591_10956"/>
<evidence type="ECO:0000313" key="3">
    <source>
        <dbReference type="Proteomes" id="UP000321400"/>
    </source>
</evidence>
<proteinExistence type="predicted"/>
<dbReference type="CDD" id="cd04301">
    <property type="entry name" value="NAT_SF"/>
    <property type="match status" value="1"/>
</dbReference>
<comment type="caution">
    <text evidence="2">The sequence shown here is derived from an EMBL/GenBank/DDBJ whole genome shotgun (WGS) entry which is preliminary data.</text>
</comment>
<dbReference type="Gene3D" id="3.40.630.30">
    <property type="match status" value="1"/>
</dbReference>
<dbReference type="AlphaFoldDB" id="A0A511X125"/>
<protein>
    <submittedName>
        <fullName evidence="2">GNAT family acetyltransferase</fullName>
    </submittedName>
</protein>
<dbReference type="InterPro" id="IPR016181">
    <property type="entry name" value="Acyl_CoA_acyltransferase"/>
</dbReference>
<dbReference type="Proteomes" id="UP000321400">
    <property type="component" value="Unassembled WGS sequence"/>
</dbReference>
<evidence type="ECO:0000259" key="1">
    <source>
        <dbReference type="PROSITE" id="PS51186"/>
    </source>
</evidence>